<evidence type="ECO:0000313" key="15">
    <source>
        <dbReference type="RefSeq" id="XP_064076452.1"/>
    </source>
</evidence>
<feature type="transmembrane region" description="Helical" evidence="13">
    <location>
        <begin position="62"/>
        <end position="85"/>
    </location>
</feature>
<evidence type="ECO:0000256" key="10">
    <source>
        <dbReference type="ARBA" id="ARBA00023201"/>
    </source>
</evidence>
<keyword evidence="14" id="KW-1185">Reference proteome</keyword>
<sequence length="571" mass="66274">MVNCSQNKRVTMKVKNNFLPSPKRLSRWNYCVKKFMEFCKRTDLHGFKYIAMEELTATERSVWGLAVFISVICAAFFVITAYRWYARNPIVTVIESTQGAIWDVPFPAVTICDLNMISRRAALAFSTNITLPENITSDFIFKTLKFAPLIHSSIYADSSQMRDLHKLQDVLDLNDMSIENLFRLLSPMSSCSNLIERCMWKNTLYRCEQIFQHIFTGVNLCCTFNYYAVDDPDNVIRSFRFPTPRRVASCGYQTALTTILKTDPTDYYSTSFASLGSLVFVDNAYNVPDLDSSVRMANPATEVMIAVLPERTYTTSGIKSFRAEERNCYYNDEIQLANFRYYSFHNCMALRKVQILMKTCNCVPFYFPQKDYGRICNFHDIECLEKVINPAWLNDNGENDNNHKNDDQNNLVNCMPECEHFDYPLEVALGRLSKHIPLSATAFFDNIVLENRSVVNVFFNDLVATRYRRDVYLNWQNILAAFGGLLSLMLGFTLISGFDFVLFFSFKVIYDSISRLFIGDEHYNSSFTGHKGFILNIEEHKTDNWVKKAKKTKFHEVMEKKNQLERYTNRY</sequence>
<accession>A0ABM4AYS7</accession>
<evidence type="ECO:0000256" key="9">
    <source>
        <dbReference type="ARBA" id="ARBA00023136"/>
    </source>
</evidence>
<dbReference type="RefSeq" id="XP_064076452.1">
    <property type="nucleotide sequence ID" value="XM_064220382.1"/>
</dbReference>
<evidence type="ECO:0000256" key="11">
    <source>
        <dbReference type="ARBA" id="ARBA00023303"/>
    </source>
</evidence>
<evidence type="ECO:0000256" key="5">
    <source>
        <dbReference type="ARBA" id="ARBA00022692"/>
    </source>
</evidence>
<dbReference type="Pfam" id="PF00858">
    <property type="entry name" value="ASC"/>
    <property type="match status" value="1"/>
</dbReference>
<comment type="subcellular location">
    <subcellularLocation>
        <location evidence="1">Membrane</location>
        <topology evidence="1">Multi-pass membrane protein</topology>
    </subcellularLocation>
</comment>
<keyword evidence="9 13" id="KW-0472">Membrane</keyword>
<evidence type="ECO:0000313" key="14">
    <source>
        <dbReference type="Proteomes" id="UP001652626"/>
    </source>
</evidence>
<evidence type="ECO:0000256" key="6">
    <source>
        <dbReference type="ARBA" id="ARBA00022989"/>
    </source>
</evidence>
<dbReference type="Proteomes" id="UP001652626">
    <property type="component" value="Chromosome Z"/>
</dbReference>
<name>A0ABM4AYS7_VANTA</name>
<keyword evidence="7" id="KW-0915">Sodium</keyword>
<dbReference type="PANTHER" id="PTHR11690">
    <property type="entry name" value="AMILORIDE-SENSITIVE SODIUM CHANNEL-RELATED"/>
    <property type="match status" value="1"/>
</dbReference>
<dbReference type="InterPro" id="IPR001873">
    <property type="entry name" value="ENaC"/>
</dbReference>
<evidence type="ECO:0000256" key="13">
    <source>
        <dbReference type="SAM" id="Phobius"/>
    </source>
</evidence>
<protein>
    <submittedName>
        <fullName evidence="15">Sodium channel protein Nach-like</fullName>
    </submittedName>
</protein>
<evidence type="ECO:0000256" key="4">
    <source>
        <dbReference type="ARBA" id="ARBA00022461"/>
    </source>
</evidence>
<dbReference type="PRINTS" id="PR01078">
    <property type="entry name" value="AMINACHANNEL"/>
</dbReference>
<keyword evidence="5 12" id="KW-0812">Transmembrane</keyword>
<feature type="transmembrane region" description="Helical" evidence="13">
    <location>
        <begin position="478"/>
        <end position="506"/>
    </location>
</feature>
<organism evidence="14 15">
    <name type="scientific">Vanessa tameamea</name>
    <name type="common">Kamehameha butterfly</name>
    <dbReference type="NCBI Taxonomy" id="334116"/>
    <lineage>
        <taxon>Eukaryota</taxon>
        <taxon>Metazoa</taxon>
        <taxon>Ecdysozoa</taxon>
        <taxon>Arthropoda</taxon>
        <taxon>Hexapoda</taxon>
        <taxon>Insecta</taxon>
        <taxon>Pterygota</taxon>
        <taxon>Neoptera</taxon>
        <taxon>Endopterygota</taxon>
        <taxon>Lepidoptera</taxon>
        <taxon>Glossata</taxon>
        <taxon>Ditrysia</taxon>
        <taxon>Papilionoidea</taxon>
        <taxon>Nymphalidae</taxon>
        <taxon>Nymphalinae</taxon>
        <taxon>Vanessa</taxon>
    </lineage>
</organism>
<reference evidence="15" key="1">
    <citation type="submission" date="2025-08" db="UniProtKB">
        <authorList>
            <consortium name="RefSeq"/>
        </authorList>
    </citation>
    <scope>IDENTIFICATION</scope>
    <source>
        <tissue evidence="15">Whole body</tissue>
    </source>
</reference>
<keyword evidence="8 12" id="KW-0406">Ion transport</keyword>
<evidence type="ECO:0000256" key="1">
    <source>
        <dbReference type="ARBA" id="ARBA00004141"/>
    </source>
</evidence>
<evidence type="ECO:0000256" key="2">
    <source>
        <dbReference type="ARBA" id="ARBA00007193"/>
    </source>
</evidence>
<keyword evidence="11 12" id="KW-0407">Ion channel</keyword>
<keyword evidence="10 12" id="KW-0739">Sodium transport</keyword>
<proteinExistence type="inferred from homology"/>
<evidence type="ECO:0000256" key="12">
    <source>
        <dbReference type="RuleBase" id="RU000679"/>
    </source>
</evidence>
<keyword evidence="3 12" id="KW-0813">Transport</keyword>
<dbReference type="PANTHER" id="PTHR11690:SF237">
    <property type="entry name" value="PICKPOCKET 16-RELATED"/>
    <property type="match status" value="1"/>
</dbReference>
<dbReference type="GeneID" id="113403861"/>
<gene>
    <name evidence="15" type="primary">LOC113403861</name>
</gene>
<evidence type="ECO:0000256" key="8">
    <source>
        <dbReference type="ARBA" id="ARBA00023065"/>
    </source>
</evidence>
<evidence type="ECO:0000256" key="7">
    <source>
        <dbReference type="ARBA" id="ARBA00023053"/>
    </source>
</evidence>
<dbReference type="Gene3D" id="2.60.470.10">
    <property type="entry name" value="Acid-sensing ion channels like domains"/>
    <property type="match status" value="1"/>
</dbReference>
<keyword evidence="6 13" id="KW-1133">Transmembrane helix</keyword>
<keyword evidence="4 12" id="KW-0894">Sodium channel</keyword>
<comment type="similarity">
    <text evidence="2 12">Belongs to the amiloride-sensitive sodium channel (TC 1.A.6) family.</text>
</comment>
<evidence type="ECO:0000256" key="3">
    <source>
        <dbReference type="ARBA" id="ARBA00022448"/>
    </source>
</evidence>